<proteinExistence type="predicted"/>
<sequence>MRPKNVDDEETPHIYSAVQSTASEDSYITLATMNPDQVHFDLNLVLRRTYFNRHMLLRSTTVCLGSFDVHASQLHQNLVRVRVEPTVIVDTRISPKFVGDGPKLTEADIAICSCKVLVNPLLNETTTATQTTLTKAQHRD</sequence>
<name>A0ABQ7AIL5_BRACR</name>
<accession>A0ABQ7AIL5</accession>
<organism evidence="1 2">
    <name type="scientific">Brassica cretica</name>
    <name type="common">Mustard</name>
    <dbReference type="NCBI Taxonomy" id="69181"/>
    <lineage>
        <taxon>Eukaryota</taxon>
        <taxon>Viridiplantae</taxon>
        <taxon>Streptophyta</taxon>
        <taxon>Embryophyta</taxon>
        <taxon>Tracheophyta</taxon>
        <taxon>Spermatophyta</taxon>
        <taxon>Magnoliopsida</taxon>
        <taxon>eudicotyledons</taxon>
        <taxon>Gunneridae</taxon>
        <taxon>Pentapetalae</taxon>
        <taxon>rosids</taxon>
        <taxon>malvids</taxon>
        <taxon>Brassicales</taxon>
        <taxon>Brassicaceae</taxon>
        <taxon>Brassiceae</taxon>
        <taxon>Brassica</taxon>
    </lineage>
</organism>
<evidence type="ECO:0000313" key="2">
    <source>
        <dbReference type="Proteomes" id="UP000266723"/>
    </source>
</evidence>
<dbReference type="Proteomes" id="UP000266723">
    <property type="component" value="Unassembled WGS sequence"/>
</dbReference>
<dbReference type="EMBL" id="QGKV02002055">
    <property type="protein sequence ID" value="KAF3497448.1"/>
    <property type="molecule type" value="Genomic_DNA"/>
</dbReference>
<evidence type="ECO:0000313" key="1">
    <source>
        <dbReference type="EMBL" id="KAF3497448.1"/>
    </source>
</evidence>
<comment type="caution">
    <text evidence="1">The sequence shown here is derived from an EMBL/GenBank/DDBJ whole genome shotgun (WGS) entry which is preliminary data.</text>
</comment>
<gene>
    <name evidence="1" type="ORF">DY000_02055194</name>
</gene>
<keyword evidence="2" id="KW-1185">Reference proteome</keyword>
<protein>
    <submittedName>
        <fullName evidence="1">Uncharacterized protein</fullName>
    </submittedName>
</protein>
<reference evidence="1 2" key="1">
    <citation type="journal article" date="2020" name="BMC Genomics">
        <title>Intraspecific diversification of the crop wild relative Brassica cretica Lam. using demographic model selection.</title>
        <authorList>
            <person name="Kioukis A."/>
            <person name="Michalopoulou V.A."/>
            <person name="Briers L."/>
            <person name="Pirintsos S."/>
            <person name="Studholme D.J."/>
            <person name="Pavlidis P."/>
            <person name="Sarris P.F."/>
        </authorList>
    </citation>
    <scope>NUCLEOTIDE SEQUENCE [LARGE SCALE GENOMIC DNA]</scope>
    <source>
        <strain evidence="2">cv. PFS-1207/04</strain>
    </source>
</reference>